<protein>
    <submittedName>
        <fullName evidence="1">Uncharacterized protein</fullName>
    </submittedName>
</protein>
<dbReference type="AlphaFoldDB" id="A0A150J6U4"/>
<comment type="caution">
    <text evidence="1">The sequence shown here is derived from an EMBL/GenBank/DDBJ whole genome shotgun (WGS) entry which is preliminary data.</text>
</comment>
<reference evidence="1 2" key="1">
    <citation type="journal article" date="2016" name="ISME J.">
        <title>Chasing the elusive Euryarchaeota class WSA2: genomes reveal a uniquely fastidious methyl-reducing methanogen.</title>
        <authorList>
            <person name="Nobu M.K."/>
            <person name="Narihiro T."/>
            <person name="Kuroda K."/>
            <person name="Mei R."/>
            <person name="Liu W.T."/>
        </authorList>
    </citation>
    <scope>NUCLEOTIDE SEQUENCE [LARGE SCALE GENOMIC DNA]</scope>
    <source>
        <strain evidence="1">U1lsi0528_Bin089</strain>
    </source>
</reference>
<name>A0A150J6U4_9EURY</name>
<gene>
    <name evidence="1" type="ORF">AMQ74_00569</name>
</gene>
<evidence type="ECO:0000313" key="1">
    <source>
        <dbReference type="EMBL" id="KYC52930.1"/>
    </source>
</evidence>
<organism evidence="1 2">
    <name type="scientific">Candidatus Methanofastidiosum methylothiophilum</name>
    <dbReference type="NCBI Taxonomy" id="1705564"/>
    <lineage>
        <taxon>Archaea</taxon>
        <taxon>Methanobacteriati</taxon>
        <taxon>Methanobacteriota</taxon>
        <taxon>Stenosarchaea group</taxon>
        <taxon>Candidatus Methanofastidiosia</taxon>
        <taxon>Candidatus Methanofastidiosales</taxon>
        <taxon>Candidatus Methanofastidiosaceae</taxon>
        <taxon>Candidatus Methanofastidiosum</taxon>
    </lineage>
</organism>
<evidence type="ECO:0000313" key="2">
    <source>
        <dbReference type="Proteomes" id="UP000075578"/>
    </source>
</evidence>
<dbReference type="Proteomes" id="UP000075578">
    <property type="component" value="Unassembled WGS sequence"/>
</dbReference>
<accession>A0A150J6U4</accession>
<proteinExistence type="predicted"/>
<sequence length="101" mass="11644">MKKIVFVVALIFFLATMSMASAATNKTVYVRELCRSDEIIIYGIFDPSDNSIIDSLEAKGFLDLIDKLKEYEEKEGIHLIWNYYTKKRTEVGFGEFEINCT</sequence>
<dbReference type="EMBL" id="LNGD01000021">
    <property type="protein sequence ID" value="KYC52930.1"/>
    <property type="molecule type" value="Genomic_DNA"/>
</dbReference>